<dbReference type="eggNOG" id="COG2076">
    <property type="taxonomic scope" value="Bacteria"/>
</dbReference>
<keyword evidence="2" id="KW-0813">Transport</keyword>
<dbReference type="STRING" id="159087.Daro_3903"/>
<dbReference type="NCBIfam" id="NF008512">
    <property type="entry name" value="PRK11431.1"/>
    <property type="match status" value="1"/>
</dbReference>
<keyword evidence="4 9" id="KW-0812">Transmembrane</keyword>
<protein>
    <recommendedName>
        <fullName evidence="8">Guanidinium exporter</fullName>
    </recommendedName>
</protein>
<dbReference type="HOGENOM" id="CLU_133067_1_2_4"/>
<dbReference type="FunFam" id="1.10.3730.20:FF:000001">
    <property type="entry name" value="Quaternary ammonium compound resistance transporter SugE"/>
    <property type="match status" value="1"/>
</dbReference>
<dbReference type="PANTHER" id="PTHR30561">
    <property type="entry name" value="SMR FAMILY PROTON-DEPENDENT DRUG EFFLUX TRANSPORTER SUGE"/>
    <property type="match status" value="1"/>
</dbReference>
<evidence type="ECO:0000256" key="5">
    <source>
        <dbReference type="ARBA" id="ARBA00022989"/>
    </source>
</evidence>
<name>Q478V0_DECAR</name>
<dbReference type="GO" id="GO:0005886">
    <property type="term" value="C:plasma membrane"/>
    <property type="evidence" value="ECO:0007669"/>
    <property type="project" value="UniProtKB-SubCell"/>
</dbReference>
<proteinExistence type="inferred from homology"/>
<evidence type="ECO:0000256" key="1">
    <source>
        <dbReference type="ARBA" id="ARBA00004651"/>
    </source>
</evidence>
<dbReference type="InterPro" id="IPR037185">
    <property type="entry name" value="EmrE-like"/>
</dbReference>
<keyword evidence="3" id="KW-1003">Cell membrane</keyword>
<keyword evidence="6 10" id="KW-0472">Membrane</keyword>
<dbReference type="Pfam" id="PF00893">
    <property type="entry name" value="Multi_Drug_Res"/>
    <property type="match status" value="1"/>
</dbReference>
<evidence type="ECO:0000256" key="10">
    <source>
        <dbReference type="SAM" id="Phobius"/>
    </source>
</evidence>
<dbReference type="PANTHER" id="PTHR30561:SF0">
    <property type="entry name" value="GUANIDINIUM EXPORTER"/>
    <property type="match status" value="1"/>
</dbReference>
<feature type="transmembrane region" description="Helical" evidence="10">
    <location>
        <begin position="61"/>
        <end position="82"/>
    </location>
</feature>
<evidence type="ECO:0000256" key="4">
    <source>
        <dbReference type="ARBA" id="ARBA00022692"/>
    </source>
</evidence>
<keyword evidence="5 10" id="KW-1133">Transmembrane helix</keyword>
<evidence type="ECO:0000313" key="11">
    <source>
        <dbReference type="EMBL" id="AAZ48631.1"/>
    </source>
</evidence>
<feature type="transmembrane region" description="Helical" evidence="10">
    <location>
        <begin position="37"/>
        <end position="54"/>
    </location>
</feature>
<evidence type="ECO:0000256" key="3">
    <source>
        <dbReference type="ARBA" id="ARBA00022475"/>
    </source>
</evidence>
<accession>Q478V0</accession>
<reference evidence="11" key="1">
    <citation type="submission" date="2005-08" db="EMBL/GenBank/DDBJ databases">
        <title>Complete sequence of Dechloromonas aromatica RCB.</title>
        <authorList>
            <person name="Salinero K.K."/>
            <person name="Copeland A."/>
            <person name="Lucas S."/>
            <person name="Lapidus A."/>
            <person name="Barry K."/>
            <person name="Detter J.C."/>
            <person name="Glavina T."/>
            <person name="Hammon N."/>
            <person name="Israni S."/>
            <person name="Pitluck S."/>
            <person name="Di Bartolo G."/>
            <person name="Trong S."/>
            <person name="Schmutz J."/>
            <person name="Larimer F."/>
            <person name="Land M."/>
            <person name="Ivanova N."/>
            <person name="Richardson P."/>
        </authorList>
    </citation>
    <scope>NUCLEOTIDE SEQUENCE</scope>
    <source>
        <strain evidence="11">RCB</strain>
    </source>
</reference>
<dbReference type="SUPFAM" id="SSF103481">
    <property type="entry name" value="Multidrug resistance efflux transporter EmrE"/>
    <property type="match status" value="1"/>
</dbReference>
<dbReference type="OrthoDB" id="9808638at2"/>
<comment type="subcellular location">
    <subcellularLocation>
        <location evidence="1 9">Cell membrane</location>
        <topology evidence="1 9">Multi-pass membrane protein</topology>
    </subcellularLocation>
</comment>
<organism evidence="11">
    <name type="scientific">Dechloromonas aromatica (strain RCB)</name>
    <dbReference type="NCBI Taxonomy" id="159087"/>
    <lineage>
        <taxon>Bacteria</taxon>
        <taxon>Pseudomonadati</taxon>
        <taxon>Pseudomonadota</taxon>
        <taxon>Betaproteobacteria</taxon>
        <taxon>Rhodocyclales</taxon>
        <taxon>Azonexaceae</taxon>
        <taxon>Dechloromonas</taxon>
    </lineage>
</organism>
<feature type="transmembrane region" description="Helical" evidence="10">
    <location>
        <begin position="88"/>
        <end position="107"/>
    </location>
</feature>
<dbReference type="InterPro" id="IPR045324">
    <property type="entry name" value="Small_multidrug_res"/>
</dbReference>
<comment type="similarity">
    <text evidence="7">Belongs to the drug/metabolite transporter (DMT) superfamily. Small multidrug resistance (SMR) (TC 2.A.7.1) family. Gdx/SugE subfamily.</text>
</comment>
<dbReference type="KEGG" id="dar:Daro_3903"/>
<dbReference type="AlphaFoldDB" id="Q478V0"/>
<gene>
    <name evidence="11" type="ordered locus">Daro_3903</name>
</gene>
<evidence type="ECO:0000256" key="2">
    <source>
        <dbReference type="ARBA" id="ARBA00022448"/>
    </source>
</evidence>
<sequence length="112" mass="11929">MNAGAAWSILFIAGLCEVGWAVGMKYTEGFSRLWPSVWTVLGMAASVILLAWSLKTLPLGTAYAVWTGIGAVGTAILGIYLFDESREVLRFVCIGLIVAGIIGLKLVTPDTH</sequence>
<dbReference type="EMBL" id="CP000089">
    <property type="protein sequence ID" value="AAZ48631.1"/>
    <property type="molecule type" value="Genomic_DNA"/>
</dbReference>
<evidence type="ECO:0000256" key="9">
    <source>
        <dbReference type="RuleBase" id="RU003942"/>
    </source>
</evidence>
<dbReference type="InterPro" id="IPR000390">
    <property type="entry name" value="Small_drug/metabolite_transptr"/>
</dbReference>
<dbReference type="Gene3D" id="1.10.3730.20">
    <property type="match status" value="1"/>
</dbReference>
<dbReference type="GO" id="GO:0022857">
    <property type="term" value="F:transmembrane transporter activity"/>
    <property type="evidence" value="ECO:0007669"/>
    <property type="project" value="InterPro"/>
</dbReference>
<evidence type="ECO:0000256" key="7">
    <source>
        <dbReference type="ARBA" id="ARBA00038151"/>
    </source>
</evidence>
<evidence type="ECO:0000256" key="8">
    <source>
        <dbReference type="ARBA" id="ARBA00039168"/>
    </source>
</evidence>
<evidence type="ECO:0000256" key="6">
    <source>
        <dbReference type="ARBA" id="ARBA00023136"/>
    </source>
</evidence>
<dbReference type="GO" id="GO:1990961">
    <property type="term" value="P:xenobiotic detoxification by transmembrane export across the plasma membrane"/>
    <property type="evidence" value="ECO:0007669"/>
    <property type="project" value="UniProtKB-ARBA"/>
</dbReference>